<feature type="domain" description="Metallo-beta-lactamase" evidence="2">
    <location>
        <begin position="25"/>
        <end position="225"/>
    </location>
</feature>
<organism evidence="3 4">
    <name type="scientific">Nonomuraea salmonea</name>
    <dbReference type="NCBI Taxonomy" id="46181"/>
    <lineage>
        <taxon>Bacteria</taxon>
        <taxon>Bacillati</taxon>
        <taxon>Actinomycetota</taxon>
        <taxon>Actinomycetes</taxon>
        <taxon>Streptosporangiales</taxon>
        <taxon>Streptosporangiaceae</taxon>
        <taxon>Nonomuraea</taxon>
    </lineage>
</organism>
<dbReference type="InterPro" id="IPR036866">
    <property type="entry name" value="RibonucZ/Hydroxyglut_hydro"/>
</dbReference>
<reference evidence="3 4" key="1">
    <citation type="submission" date="2024-09" db="EMBL/GenBank/DDBJ databases">
        <authorList>
            <person name="Sun Q."/>
            <person name="Mori K."/>
        </authorList>
    </citation>
    <scope>NUCLEOTIDE SEQUENCE [LARGE SCALE GENOMIC DNA]</scope>
    <source>
        <strain evidence="3 4">JCM 3324</strain>
    </source>
</reference>
<sequence>MTTAPQIGVHALGGPTAILEVGGLRLLTDPTFDPVGSYEVAPGRVLTKTAPAVLGPSEVGPIDAVLLSHDQHKDNLDDGGRDYLGEVPIVLTTASAAGRLGGTTRAVPVWEHVDLPRPGGGTLRVTRVPALHGPEGSEPVVGEVAGFVLSGDGAPTVPTVYVSGDNASLDLVAEIAGRFSVDVAVLFAGAARTALMDGANLTLTSAQAAEAARILGASHVVPLHFEGWGHFTEGPDTLTAAFTAAGLAARLTLLRAGTYTTLTVTPR</sequence>
<dbReference type="EMBL" id="JBHMCF010000060">
    <property type="protein sequence ID" value="MFB9477146.1"/>
    <property type="molecule type" value="Genomic_DNA"/>
</dbReference>
<comment type="caution">
    <text evidence="3">The sequence shown here is derived from an EMBL/GenBank/DDBJ whole genome shotgun (WGS) entry which is preliminary data.</text>
</comment>
<accession>A0ABV5P3I4</accession>
<dbReference type="InterPro" id="IPR050114">
    <property type="entry name" value="UPF0173_UPF0282_UlaG_hydrolase"/>
</dbReference>
<dbReference type="InterPro" id="IPR001279">
    <property type="entry name" value="Metallo-B-lactamas"/>
</dbReference>
<dbReference type="PANTHER" id="PTHR43546:SF9">
    <property type="entry name" value="L-ASCORBATE-6-PHOSPHATE LACTONASE ULAG-RELATED"/>
    <property type="match status" value="1"/>
</dbReference>
<evidence type="ECO:0000256" key="1">
    <source>
        <dbReference type="ARBA" id="ARBA00022801"/>
    </source>
</evidence>
<dbReference type="Gene3D" id="3.60.15.10">
    <property type="entry name" value="Ribonuclease Z/Hydroxyacylglutathione hydrolase-like"/>
    <property type="match status" value="1"/>
</dbReference>
<evidence type="ECO:0000313" key="3">
    <source>
        <dbReference type="EMBL" id="MFB9477146.1"/>
    </source>
</evidence>
<keyword evidence="4" id="KW-1185">Reference proteome</keyword>
<proteinExistence type="predicted"/>
<gene>
    <name evidence="3" type="ORF">ACFFR3_47290</name>
</gene>
<evidence type="ECO:0000313" key="4">
    <source>
        <dbReference type="Proteomes" id="UP001589568"/>
    </source>
</evidence>
<dbReference type="SUPFAM" id="SSF56281">
    <property type="entry name" value="Metallo-hydrolase/oxidoreductase"/>
    <property type="match status" value="1"/>
</dbReference>
<name>A0ABV5P3I4_9ACTN</name>
<dbReference type="PANTHER" id="PTHR43546">
    <property type="entry name" value="UPF0173 METAL-DEPENDENT HYDROLASE MJ1163-RELATED"/>
    <property type="match status" value="1"/>
</dbReference>
<dbReference type="Pfam" id="PF12706">
    <property type="entry name" value="Lactamase_B_2"/>
    <property type="match status" value="1"/>
</dbReference>
<dbReference type="Proteomes" id="UP001589568">
    <property type="component" value="Unassembled WGS sequence"/>
</dbReference>
<dbReference type="RefSeq" id="WP_345405772.1">
    <property type="nucleotide sequence ID" value="NZ_BAAAXS010000001.1"/>
</dbReference>
<evidence type="ECO:0000259" key="2">
    <source>
        <dbReference type="Pfam" id="PF12706"/>
    </source>
</evidence>
<protein>
    <submittedName>
        <fullName evidence="3">MBL fold metallo-hydrolase</fullName>
    </submittedName>
</protein>
<keyword evidence="1" id="KW-0378">Hydrolase</keyword>